<organism evidence="1 2">
    <name type="scientific">Legionella israelensis</name>
    <dbReference type="NCBI Taxonomy" id="454"/>
    <lineage>
        <taxon>Bacteria</taxon>
        <taxon>Pseudomonadati</taxon>
        <taxon>Pseudomonadota</taxon>
        <taxon>Gammaproteobacteria</taxon>
        <taxon>Legionellales</taxon>
        <taxon>Legionellaceae</taxon>
        <taxon>Legionella</taxon>
    </lineage>
</organism>
<reference evidence="1 2" key="1">
    <citation type="submission" date="2019-03" db="EMBL/GenBank/DDBJ databases">
        <title>Diverse conjugative elements silence natural transformation in Legionella species.</title>
        <authorList>
            <person name="Durieux I."/>
            <person name="Ginevra C."/>
            <person name="Attaiech L."/>
            <person name="Picq K."/>
            <person name="Juan P.A."/>
            <person name="Jarraud S."/>
            <person name="Charpentier X."/>
        </authorList>
    </citation>
    <scope>NUCLEOTIDE SEQUENCE [LARGE SCALE GENOMIC DNA]</scope>
    <source>
        <strain evidence="1 2">HL-0427-4011</strain>
    </source>
</reference>
<dbReference type="Proteomes" id="UP000295517">
    <property type="component" value="Chromosome"/>
</dbReference>
<evidence type="ECO:0000313" key="2">
    <source>
        <dbReference type="Proteomes" id="UP000295517"/>
    </source>
</evidence>
<dbReference type="EMBL" id="CP038254">
    <property type="protein sequence ID" value="QBR84703.1"/>
    <property type="molecule type" value="Genomic_DNA"/>
</dbReference>
<gene>
    <name evidence="1" type="ORF">E3983_10200</name>
</gene>
<evidence type="ECO:0000313" key="1">
    <source>
        <dbReference type="EMBL" id="QBR84703.1"/>
    </source>
</evidence>
<dbReference type="AlphaFoldDB" id="A0AAX1EHT9"/>
<sequence>MQNSAAIQNEIDHILFELKCCVNDLHGYRLQMSADDIQQAEISLHKLQTLISFVKISSQRKIAC</sequence>
<proteinExistence type="predicted"/>
<dbReference type="RefSeq" id="WP_135060889.1">
    <property type="nucleotide sequence ID" value="NZ_CP038254.1"/>
</dbReference>
<name>A0AAX1EHT9_9GAMM</name>
<accession>A0AAX1EHT9</accession>
<protein>
    <submittedName>
        <fullName evidence="1">Uncharacterized protein</fullName>
    </submittedName>
</protein>